<protein>
    <submittedName>
        <fullName evidence="1">Uncharacterized protein</fullName>
    </submittedName>
</protein>
<evidence type="ECO:0000313" key="1">
    <source>
        <dbReference type="EMBL" id="PMS32240.1"/>
    </source>
</evidence>
<organism evidence="1 2">
    <name type="scientific">Trinickia symbiotica</name>
    <dbReference type="NCBI Taxonomy" id="863227"/>
    <lineage>
        <taxon>Bacteria</taxon>
        <taxon>Pseudomonadati</taxon>
        <taxon>Pseudomonadota</taxon>
        <taxon>Betaproteobacteria</taxon>
        <taxon>Burkholderiales</taxon>
        <taxon>Burkholderiaceae</taxon>
        <taxon>Trinickia</taxon>
    </lineage>
</organism>
<dbReference type="STRING" id="863227.GCA_000373005_04766"/>
<dbReference type="Proteomes" id="UP000235777">
    <property type="component" value="Unassembled WGS sequence"/>
</dbReference>
<dbReference type="AlphaFoldDB" id="A0A2N7WS53"/>
<gene>
    <name evidence="1" type="ORF">C0Z20_26695</name>
</gene>
<sequence length="95" mass="11012">MKAVLLTRDRIALGPDSFVASVLWHVPLPVLGSLHQYKYSLAYVVRGICEVRYDNERGKGDHRHIGHIESPYTFTTIEQLIADFWSDVKGWRERE</sequence>
<comment type="caution">
    <text evidence="1">The sequence shown here is derived from an EMBL/GenBank/DDBJ whole genome shotgun (WGS) entry which is preliminary data.</text>
</comment>
<dbReference type="InterPro" id="IPR045397">
    <property type="entry name" value="TumE-like"/>
</dbReference>
<dbReference type="Pfam" id="PF20126">
    <property type="entry name" value="TumE"/>
    <property type="match status" value="1"/>
</dbReference>
<proteinExistence type="predicted"/>
<name>A0A2N7WS53_9BURK</name>
<dbReference type="RefSeq" id="WP_018443379.1">
    <property type="nucleotide sequence ID" value="NZ_KB890209.1"/>
</dbReference>
<dbReference type="EMBL" id="PNYC01000022">
    <property type="protein sequence ID" value="PMS32240.1"/>
    <property type="molecule type" value="Genomic_DNA"/>
</dbReference>
<keyword evidence="2" id="KW-1185">Reference proteome</keyword>
<accession>A0A2N7WS53</accession>
<evidence type="ECO:0000313" key="2">
    <source>
        <dbReference type="Proteomes" id="UP000235777"/>
    </source>
</evidence>
<reference evidence="1 2" key="1">
    <citation type="submission" date="2018-01" db="EMBL/GenBank/DDBJ databases">
        <title>Whole genome analyses suggest that Burkholderia sensu lato contains two further novel genera in the rhizoxinica-symbiotica group Mycetohabitans gen. nov., and Trinickia gen. nov.: implications for the evolution of diazotrophy and nodulation in the Burkholderiaceae.</title>
        <authorList>
            <person name="Estrada-de los Santos P."/>
            <person name="Palmer M."/>
            <person name="Chavez-Ramirez B."/>
            <person name="Beukes C."/>
            <person name="Steenkamp E.T."/>
            <person name="Hirsch A.M."/>
            <person name="Manyaka P."/>
            <person name="Maluk M."/>
            <person name="Lafos M."/>
            <person name="Crook M."/>
            <person name="Gross E."/>
            <person name="Simon M.F."/>
            <person name="Bueno dos Reis Junior F."/>
            <person name="Poole P.S."/>
            <person name="Venter S.N."/>
            <person name="James E.K."/>
        </authorList>
    </citation>
    <scope>NUCLEOTIDE SEQUENCE [LARGE SCALE GENOMIC DNA]</scope>
    <source>
        <strain evidence="1 2">JPY 581</strain>
    </source>
</reference>